<keyword evidence="3" id="KW-0233">DNA recombination</keyword>
<keyword evidence="2" id="KW-0238">DNA-binding</keyword>
<dbReference type="PROSITE" id="PS51898">
    <property type="entry name" value="TYR_RECOMBINASE"/>
    <property type="match status" value="1"/>
</dbReference>
<evidence type="ECO:0000256" key="3">
    <source>
        <dbReference type="ARBA" id="ARBA00023172"/>
    </source>
</evidence>
<evidence type="ECO:0000256" key="4">
    <source>
        <dbReference type="SAM" id="MobiDB-lite"/>
    </source>
</evidence>
<accession>A0ABN3CIU9</accession>
<dbReference type="RefSeq" id="WP_344479088.1">
    <property type="nucleotide sequence ID" value="NZ_BAAAQX010000012.1"/>
</dbReference>
<organism evidence="6 7">
    <name type="scientific">Nonomuraea monospora</name>
    <dbReference type="NCBI Taxonomy" id="568818"/>
    <lineage>
        <taxon>Bacteria</taxon>
        <taxon>Bacillati</taxon>
        <taxon>Actinomycetota</taxon>
        <taxon>Actinomycetes</taxon>
        <taxon>Streptosporangiales</taxon>
        <taxon>Streptosporangiaceae</taxon>
        <taxon>Nonomuraea</taxon>
    </lineage>
</organism>
<evidence type="ECO:0000259" key="5">
    <source>
        <dbReference type="PROSITE" id="PS51898"/>
    </source>
</evidence>
<dbReference type="InterPro" id="IPR050090">
    <property type="entry name" value="Tyrosine_recombinase_XerCD"/>
</dbReference>
<protein>
    <recommendedName>
        <fullName evidence="5">Tyr recombinase domain-containing protein</fullName>
    </recommendedName>
</protein>
<keyword evidence="7" id="KW-1185">Reference proteome</keyword>
<evidence type="ECO:0000313" key="7">
    <source>
        <dbReference type="Proteomes" id="UP001499843"/>
    </source>
</evidence>
<proteinExistence type="inferred from homology"/>
<dbReference type="InterPro" id="IPR010998">
    <property type="entry name" value="Integrase_recombinase_N"/>
</dbReference>
<evidence type="ECO:0000256" key="2">
    <source>
        <dbReference type="ARBA" id="ARBA00023125"/>
    </source>
</evidence>
<dbReference type="Gene3D" id="1.10.150.130">
    <property type="match status" value="1"/>
</dbReference>
<feature type="compositionally biased region" description="Basic and acidic residues" evidence="4">
    <location>
        <begin position="434"/>
        <end position="444"/>
    </location>
</feature>
<evidence type="ECO:0000313" key="6">
    <source>
        <dbReference type="EMBL" id="GAA2209349.1"/>
    </source>
</evidence>
<dbReference type="Pfam" id="PF00589">
    <property type="entry name" value="Phage_integrase"/>
    <property type="match status" value="1"/>
</dbReference>
<dbReference type="InterPro" id="IPR013762">
    <property type="entry name" value="Integrase-like_cat_sf"/>
</dbReference>
<dbReference type="CDD" id="cd01189">
    <property type="entry name" value="INT_ICEBs1_C_like"/>
    <property type="match status" value="1"/>
</dbReference>
<comment type="caution">
    <text evidence="6">The sequence shown here is derived from an EMBL/GenBank/DDBJ whole genome shotgun (WGS) entry which is preliminary data.</text>
</comment>
<comment type="similarity">
    <text evidence="1">Belongs to the 'phage' integrase family.</text>
</comment>
<dbReference type="Proteomes" id="UP001499843">
    <property type="component" value="Unassembled WGS sequence"/>
</dbReference>
<dbReference type="PANTHER" id="PTHR30349:SF64">
    <property type="entry name" value="PROPHAGE INTEGRASE INTD-RELATED"/>
    <property type="match status" value="1"/>
</dbReference>
<feature type="region of interest" description="Disordered" evidence="4">
    <location>
        <begin position="419"/>
        <end position="444"/>
    </location>
</feature>
<feature type="domain" description="Tyr recombinase" evidence="5">
    <location>
        <begin position="177"/>
        <end position="416"/>
    </location>
</feature>
<dbReference type="InterPro" id="IPR011010">
    <property type="entry name" value="DNA_brk_join_enz"/>
</dbReference>
<dbReference type="EMBL" id="BAAAQX010000012">
    <property type="protein sequence ID" value="GAA2209349.1"/>
    <property type="molecule type" value="Genomic_DNA"/>
</dbReference>
<dbReference type="SUPFAM" id="SSF56349">
    <property type="entry name" value="DNA breaking-rejoining enzymes"/>
    <property type="match status" value="1"/>
</dbReference>
<reference evidence="6 7" key="1">
    <citation type="journal article" date="2019" name="Int. J. Syst. Evol. Microbiol.">
        <title>The Global Catalogue of Microorganisms (GCM) 10K type strain sequencing project: providing services to taxonomists for standard genome sequencing and annotation.</title>
        <authorList>
            <consortium name="The Broad Institute Genomics Platform"/>
            <consortium name="The Broad Institute Genome Sequencing Center for Infectious Disease"/>
            <person name="Wu L."/>
            <person name="Ma J."/>
        </authorList>
    </citation>
    <scope>NUCLEOTIDE SEQUENCE [LARGE SCALE GENOMIC DNA]</scope>
    <source>
        <strain evidence="6 7">JCM 16114</strain>
    </source>
</reference>
<dbReference type="Gene3D" id="1.10.443.10">
    <property type="entry name" value="Intergrase catalytic core"/>
    <property type="match status" value="1"/>
</dbReference>
<dbReference type="PANTHER" id="PTHR30349">
    <property type="entry name" value="PHAGE INTEGRASE-RELATED"/>
    <property type="match status" value="1"/>
</dbReference>
<evidence type="ECO:0000256" key="1">
    <source>
        <dbReference type="ARBA" id="ARBA00008857"/>
    </source>
</evidence>
<dbReference type="InterPro" id="IPR002104">
    <property type="entry name" value="Integrase_catalytic"/>
</dbReference>
<sequence length="444" mass="49962">MYLRKLKSGKWQCTVRKPDGKKVTFSDRLKSVARDWGTKQEAKFKSGDRRDPRAGEIKLGAWRQRVRDASGLERPTLAKQDSLWRTHCEEVWATWPMNAVTRTEAQGWVNRLKGTQRTRHKGRTVITAEDVPLLKASTIHEAVFVMSSLYVAAMTEDPPLVMTNPFAKLDLPKIEPRAVEFYERDEADLLYTTVLELHGLKWRTLIELGMDVGLRPGEAYGLHANQIDWIRGLITITHVMTRYGLREYPKSKKSHRTVPVPPHTLEAMRELMEGRTAWGVCTCPKVLPDGSRVPGGGSCPGLMFPAPQGGPIDDGNFRDRIWNVAVEAAHTCGRLSPGQADDALWTVGECGPKVCDDPSHKLRRFPPKIMRHTAASWLVQDGVPLYDVQHLLGHESFATTQRYAHLAPEAHSKVIESWKRRAPAPRSPNSGARTAHDMQEARLS</sequence>
<gene>
    <name evidence="6" type="ORF">GCM10009850_048070</name>
</gene>
<name>A0ABN3CIU9_9ACTN</name>